<dbReference type="PANTHER" id="PTHR12544:SF29">
    <property type="entry name" value="GLUTAMINASE"/>
    <property type="match status" value="1"/>
</dbReference>
<evidence type="ECO:0000256" key="4">
    <source>
        <dbReference type="ARBA" id="ARBA00022737"/>
    </source>
</evidence>
<dbReference type="FunFam" id="3.40.710.10:FF:000008">
    <property type="entry name" value="Glutaminase, isoform E"/>
    <property type="match status" value="1"/>
</dbReference>
<dbReference type="Pfam" id="PF04960">
    <property type="entry name" value="Glutaminase"/>
    <property type="match status" value="1"/>
</dbReference>
<dbReference type="InterPro" id="IPR015868">
    <property type="entry name" value="Glutaminase"/>
</dbReference>
<evidence type="ECO:0000256" key="7">
    <source>
        <dbReference type="ARBA" id="ARBA00077251"/>
    </source>
</evidence>
<dbReference type="Gene3D" id="3.40.710.10">
    <property type="entry name" value="DD-peptidase/beta-lactamase superfamily"/>
    <property type="match status" value="1"/>
</dbReference>
<dbReference type="InterPro" id="IPR002110">
    <property type="entry name" value="Ankyrin_rpt"/>
</dbReference>
<reference evidence="8 9" key="1">
    <citation type="submission" date="2024-11" db="EMBL/GenBank/DDBJ databases">
        <title>Adaptive evolution of stress response genes in parasites aligns with host niche diversity.</title>
        <authorList>
            <person name="Hahn C."/>
            <person name="Resl P."/>
        </authorList>
    </citation>
    <scope>NUCLEOTIDE SEQUENCE [LARGE SCALE GENOMIC DNA]</scope>
    <source>
        <strain evidence="8">EGGRZ-B1_66</strain>
        <tissue evidence="8">Body</tissue>
    </source>
</reference>
<comment type="similarity">
    <text evidence="1">Belongs to the glutaminase family.</text>
</comment>
<keyword evidence="9" id="KW-1185">Reference proteome</keyword>
<dbReference type="AlphaFoldDB" id="A0ABD2Q0P6"/>
<dbReference type="PANTHER" id="PTHR12544">
    <property type="entry name" value="GLUTAMINASE"/>
    <property type="match status" value="1"/>
</dbReference>
<dbReference type="Gene3D" id="1.25.40.20">
    <property type="entry name" value="Ankyrin repeat-containing domain"/>
    <property type="match status" value="1"/>
</dbReference>
<dbReference type="InterPro" id="IPR036770">
    <property type="entry name" value="Ankyrin_rpt-contain_sf"/>
</dbReference>
<dbReference type="SUPFAM" id="SSF56601">
    <property type="entry name" value="beta-lactamase/transpeptidase-like"/>
    <property type="match status" value="1"/>
</dbReference>
<evidence type="ECO:0000256" key="2">
    <source>
        <dbReference type="ARBA" id="ARBA00011881"/>
    </source>
</evidence>
<dbReference type="Proteomes" id="UP001626550">
    <property type="component" value="Unassembled WGS sequence"/>
</dbReference>
<dbReference type="Pfam" id="PF13637">
    <property type="entry name" value="Ank_4"/>
    <property type="match status" value="1"/>
</dbReference>
<comment type="catalytic activity">
    <reaction evidence="6">
        <text>L-glutamine + H2O = L-glutamate + NH4(+)</text>
        <dbReference type="Rhea" id="RHEA:15889"/>
        <dbReference type="ChEBI" id="CHEBI:15377"/>
        <dbReference type="ChEBI" id="CHEBI:28938"/>
        <dbReference type="ChEBI" id="CHEBI:29985"/>
        <dbReference type="ChEBI" id="CHEBI:58359"/>
        <dbReference type="EC" id="3.5.1.2"/>
    </reaction>
</comment>
<evidence type="ECO:0000256" key="6">
    <source>
        <dbReference type="ARBA" id="ARBA00049534"/>
    </source>
</evidence>
<evidence type="ECO:0000313" key="8">
    <source>
        <dbReference type="EMBL" id="KAL3313217.1"/>
    </source>
</evidence>
<organism evidence="8 9">
    <name type="scientific">Cichlidogyrus casuarinus</name>
    <dbReference type="NCBI Taxonomy" id="1844966"/>
    <lineage>
        <taxon>Eukaryota</taxon>
        <taxon>Metazoa</taxon>
        <taxon>Spiralia</taxon>
        <taxon>Lophotrochozoa</taxon>
        <taxon>Platyhelminthes</taxon>
        <taxon>Monogenea</taxon>
        <taxon>Monopisthocotylea</taxon>
        <taxon>Dactylogyridea</taxon>
        <taxon>Ancyrocephalidae</taxon>
        <taxon>Cichlidogyrus</taxon>
    </lineage>
</organism>
<evidence type="ECO:0000256" key="1">
    <source>
        <dbReference type="ARBA" id="ARBA00011076"/>
    </source>
</evidence>
<dbReference type="HAMAP" id="MF_00313">
    <property type="entry name" value="Glutaminase"/>
    <property type="match status" value="1"/>
</dbReference>
<gene>
    <name evidence="8" type="ORF">Ciccas_008182</name>
</gene>
<proteinExistence type="inferred from homology"/>
<accession>A0ABD2Q0P6</accession>
<evidence type="ECO:0000256" key="5">
    <source>
        <dbReference type="ARBA" id="ARBA00022801"/>
    </source>
</evidence>
<keyword evidence="4" id="KW-0677">Repeat</keyword>
<keyword evidence="5" id="KW-0378">Hydrolase</keyword>
<dbReference type="InterPro" id="IPR012338">
    <property type="entry name" value="Beta-lactam/transpept-like"/>
</dbReference>
<dbReference type="SUPFAM" id="SSF48403">
    <property type="entry name" value="Ankyrin repeat"/>
    <property type="match status" value="1"/>
</dbReference>
<dbReference type="EMBL" id="JBJKFK010001392">
    <property type="protein sequence ID" value="KAL3313217.1"/>
    <property type="molecule type" value="Genomic_DNA"/>
</dbReference>
<dbReference type="GO" id="GO:0004359">
    <property type="term" value="F:glutaminase activity"/>
    <property type="evidence" value="ECO:0007669"/>
    <property type="project" value="UniProtKB-EC"/>
</dbReference>
<evidence type="ECO:0000256" key="3">
    <source>
        <dbReference type="ARBA" id="ARBA00012918"/>
    </source>
</evidence>
<comment type="subunit">
    <text evidence="2">Homotetramer.</text>
</comment>
<comment type="caution">
    <text evidence="8">The sequence shown here is derived from an EMBL/GenBank/DDBJ whole genome shotgun (WGS) entry which is preliminary data.</text>
</comment>
<name>A0ABD2Q0P6_9PLAT</name>
<dbReference type="EC" id="3.5.1.2" evidence="3"/>
<sequence>MQLYSFVRAASSNLQMLIKIATNDFCVPQFSHFQTIIRELYDFCAPNSEGHNASYIPQLAAVDPSKWAISVCTIDGQKFNIGDVDALFTMQSTSKPLTYALAITEHGPDKVHDYVGYEPSGRKFNLVILNDNNKPHNPLINSGAIAVTALMKNGSCMPERFMYINKELSRMAGGVNLGFNNPVYLSERSSADRNFSLAYYMREHKCFPPGTDLHETLDLYFQICSIETDSKAMATIAATMANGGVNPITGERILSGPAVRDTLSVMHSCGMYDYSGQFAFKVGLPAKSGVSGAIMLVVPNLMGIAIYSPRLDEQGNSVRGIQFCQELVKRFVFHNYDSLLHSSAKLDPRKHLHEDRVQSVVRLLFAAKNNDLNELRRCLIANVDFNTTDYDDRTGLHVAASAGAFDAVRFFIEVAHVDPNPLDRWHIKKGEISPSVEDKSLPKFNSFDADTVRSPNKLRDFVKKEKKEDPETAMN</sequence>
<protein>
    <recommendedName>
        <fullName evidence="3">glutaminase</fullName>
        <ecNumber evidence="3">3.5.1.2</ecNumber>
    </recommendedName>
    <alternativeName>
        <fullName evidence="7">L-glutamine amidohydrolase</fullName>
    </alternativeName>
</protein>
<dbReference type="NCBIfam" id="TIGR03814">
    <property type="entry name" value="Gln_ase"/>
    <property type="match status" value="1"/>
</dbReference>
<evidence type="ECO:0000313" key="9">
    <source>
        <dbReference type="Proteomes" id="UP001626550"/>
    </source>
</evidence>